<reference evidence="2" key="1">
    <citation type="journal article" date="2020" name="Stud. Mycol.">
        <title>101 Dothideomycetes genomes: a test case for predicting lifestyles and emergence of pathogens.</title>
        <authorList>
            <person name="Haridas S."/>
            <person name="Albert R."/>
            <person name="Binder M."/>
            <person name="Bloem J."/>
            <person name="Labutti K."/>
            <person name="Salamov A."/>
            <person name="Andreopoulos B."/>
            <person name="Baker S."/>
            <person name="Barry K."/>
            <person name="Bills G."/>
            <person name="Bluhm B."/>
            <person name="Cannon C."/>
            <person name="Castanera R."/>
            <person name="Culley D."/>
            <person name="Daum C."/>
            <person name="Ezra D."/>
            <person name="Gonzalez J."/>
            <person name="Henrissat B."/>
            <person name="Kuo A."/>
            <person name="Liang C."/>
            <person name="Lipzen A."/>
            <person name="Lutzoni F."/>
            <person name="Magnuson J."/>
            <person name="Mondo S."/>
            <person name="Nolan M."/>
            <person name="Ohm R."/>
            <person name="Pangilinan J."/>
            <person name="Park H.-J."/>
            <person name="Ramirez L."/>
            <person name="Alfaro M."/>
            <person name="Sun H."/>
            <person name="Tritt A."/>
            <person name="Yoshinaga Y."/>
            <person name="Zwiers L.-H."/>
            <person name="Turgeon B."/>
            <person name="Goodwin S."/>
            <person name="Spatafora J."/>
            <person name="Crous P."/>
            <person name="Grigoriev I."/>
        </authorList>
    </citation>
    <scope>NUCLEOTIDE SEQUENCE</scope>
    <source>
        <strain evidence="2">CBS 113818</strain>
    </source>
</reference>
<evidence type="ECO:0000256" key="1">
    <source>
        <dbReference type="SAM" id="MobiDB-lite"/>
    </source>
</evidence>
<feature type="region of interest" description="Disordered" evidence="1">
    <location>
        <begin position="215"/>
        <end position="264"/>
    </location>
</feature>
<dbReference type="OrthoDB" id="3794485at2759"/>
<protein>
    <submittedName>
        <fullName evidence="2">Uncharacterized protein</fullName>
    </submittedName>
</protein>
<sequence>MSFIERVHRTSDETPPWEGMVFMLPVESDILSEELRRAYPDCKTLRERKHLAAIDFLKAELNHMRSGRSSSAVTEDNYLVTPGAPSPYSDAVEDRSRRESPSSSYPPGSVALRPASAKQKVQQASTRGPQILTTPLSPSTSNAAHQFVFSAVDGRLLQPKSKRPMTKKEKVEYKETRKRGACLPCRRQKAKCTHIVDGLMDSVSSTRKSRVVKRKFDIDLSTDRHQERKRNKPEDRQHSSPPDTTTSSRPSRPLPDMINMPRSFSDPSIRMEMLTNDSRRDGMGGEEQSDVSRYVNNSGESYGIPLHGGSEPPWSDLHATMGMEPFSPGYHQLHMPSGLILPSPSENIASLISSNQSDFLDYIHSQWTEPQEVQLDLMEPG</sequence>
<feature type="compositionally biased region" description="Low complexity" evidence="1">
    <location>
        <begin position="239"/>
        <end position="256"/>
    </location>
</feature>
<feature type="region of interest" description="Disordered" evidence="1">
    <location>
        <begin position="65"/>
        <end position="140"/>
    </location>
</feature>
<gene>
    <name evidence="2" type="ORF">CC86DRAFT_149036</name>
</gene>
<feature type="compositionally biased region" description="Polar residues" evidence="1">
    <location>
        <begin position="119"/>
        <end position="140"/>
    </location>
</feature>
<proteinExistence type="predicted"/>
<evidence type="ECO:0000313" key="2">
    <source>
        <dbReference type="EMBL" id="KAF2819238.1"/>
    </source>
</evidence>
<keyword evidence="3" id="KW-1185">Reference proteome</keyword>
<accession>A0A6A6ZED9</accession>
<dbReference type="AlphaFoldDB" id="A0A6A6ZED9"/>
<dbReference type="EMBL" id="MU006246">
    <property type="protein sequence ID" value="KAF2819238.1"/>
    <property type="molecule type" value="Genomic_DNA"/>
</dbReference>
<name>A0A6A6ZED9_9PLEO</name>
<dbReference type="Proteomes" id="UP000799424">
    <property type="component" value="Unassembled WGS sequence"/>
</dbReference>
<organism evidence="2 3">
    <name type="scientific">Ophiobolus disseminans</name>
    <dbReference type="NCBI Taxonomy" id="1469910"/>
    <lineage>
        <taxon>Eukaryota</taxon>
        <taxon>Fungi</taxon>
        <taxon>Dikarya</taxon>
        <taxon>Ascomycota</taxon>
        <taxon>Pezizomycotina</taxon>
        <taxon>Dothideomycetes</taxon>
        <taxon>Pleosporomycetidae</taxon>
        <taxon>Pleosporales</taxon>
        <taxon>Pleosporineae</taxon>
        <taxon>Phaeosphaeriaceae</taxon>
        <taxon>Ophiobolus</taxon>
    </lineage>
</organism>
<feature type="compositionally biased region" description="Basic and acidic residues" evidence="1">
    <location>
        <begin position="215"/>
        <end position="238"/>
    </location>
</feature>
<evidence type="ECO:0000313" key="3">
    <source>
        <dbReference type="Proteomes" id="UP000799424"/>
    </source>
</evidence>